<dbReference type="EMBL" id="BMLX01000005">
    <property type="protein sequence ID" value="GGP23281.1"/>
    <property type="molecule type" value="Genomic_DNA"/>
</dbReference>
<dbReference type="Pfam" id="PF02782">
    <property type="entry name" value="FGGY_C"/>
    <property type="match status" value="1"/>
</dbReference>
<accession>A0ABQ2PDE6</accession>
<feature type="domain" description="Carbohydrate kinase FGGY C-terminal" evidence="12">
    <location>
        <begin position="254"/>
        <end position="440"/>
    </location>
</feature>
<dbReference type="EC" id="2.7.1.17" evidence="8 10"/>
<evidence type="ECO:0000256" key="6">
    <source>
        <dbReference type="ARBA" id="ARBA00022840"/>
    </source>
</evidence>
<comment type="catalytic activity">
    <reaction evidence="8 10">
        <text>D-xylulose + ATP = D-xylulose 5-phosphate + ADP + H(+)</text>
        <dbReference type="Rhea" id="RHEA:10964"/>
        <dbReference type="ChEBI" id="CHEBI:15378"/>
        <dbReference type="ChEBI" id="CHEBI:17140"/>
        <dbReference type="ChEBI" id="CHEBI:30616"/>
        <dbReference type="ChEBI" id="CHEBI:57737"/>
        <dbReference type="ChEBI" id="CHEBI:456216"/>
        <dbReference type="EC" id="2.7.1.17"/>
    </reaction>
</comment>
<dbReference type="Proteomes" id="UP000637267">
    <property type="component" value="Unassembled WGS sequence"/>
</dbReference>
<dbReference type="RefSeq" id="WP_188705563.1">
    <property type="nucleotide sequence ID" value="NZ_BMLX01000005.1"/>
</dbReference>
<dbReference type="InterPro" id="IPR018483">
    <property type="entry name" value="Carb_kinase_FGGY_CS"/>
</dbReference>
<dbReference type="InterPro" id="IPR043129">
    <property type="entry name" value="ATPase_NBD"/>
</dbReference>
<evidence type="ECO:0000256" key="10">
    <source>
        <dbReference type="RuleBase" id="RU364073"/>
    </source>
</evidence>
<keyword evidence="2 8" id="KW-0859">Xylose metabolism</keyword>
<dbReference type="InterPro" id="IPR018484">
    <property type="entry name" value="FGGY_N"/>
</dbReference>
<evidence type="ECO:0000256" key="2">
    <source>
        <dbReference type="ARBA" id="ARBA00022629"/>
    </source>
</evidence>
<proteinExistence type="inferred from homology"/>
<keyword evidence="3 8" id="KW-0808">Transferase</keyword>
<dbReference type="PIRSF" id="PIRSF000538">
    <property type="entry name" value="GlpK"/>
    <property type="match status" value="1"/>
</dbReference>
<evidence type="ECO:0000256" key="4">
    <source>
        <dbReference type="ARBA" id="ARBA00022741"/>
    </source>
</evidence>
<dbReference type="SUPFAM" id="SSF53067">
    <property type="entry name" value="Actin-like ATPase domain"/>
    <property type="match status" value="2"/>
</dbReference>
<evidence type="ECO:0000259" key="12">
    <source>
        <dbReference type="Pfam" id="PF02782"/>
    </source>
</evidence>
<evidence type="ECO:0000256" key="8">
    <source>
        <dbReference type="HAMAP-Rule" id="MF_02220"/>
    </source>
</evidence>
<comment type="similarity">
    <text evidence="1 8 9">Belongs to the FGGY kinase family.</text>
</comment>
<feature type="binding site" evidence="8">
    <location>
        <begin position="82"/>
        <end position="83"/>
    </location>
    <ligand>
        <name>substrate</name>
    </ligand>
</feature>
<organism evidence="13 14">
    <name type="scientific">Silvimonas iriomotensis</name>
    <dbReference type="NCBI Taxonomy" id="449662"/>
    <lineage>
        <taxon>Bacteria</taxon>
        <taxon>Pseudomonadati</taxon>
        <taxon>Pseudomonadota</taxon>
        <taxon>Betaproteobacteria</taxon>
        <taxon>Neisseriales</taxon>
        <taxon>Chitinibacteraceae</taxon>
        <taxon>Silvimonas</taxon>
    </lineage>
</organism>
<evidence type="ECO:0000256" key="3">
    <source>
        <dbReference type="ARBA" id="ARBA00022679"/>
    </source>
</evidence>
<dbReference type="InterPro" id="IPR000577">
    <property type="entry name" value="Carb_kinase_FGGY"/>
</dbReference>
<name>A0ABQ2PDE6_9NEIS</name>
<sequence>MFIGIDLGTSSLKAIVLDRAGTVRASASAPLTVSRPQPLWSEQSPADWWAACETAIPAVLALAAKEGIVASDIEAIGLTGQMHGATLLDAAGQVLRPAMLWNDGRAFAQCAALEKRVPQSRQITGNLMMPGFTAPKLLWVAEHEPDVFKQVATVLLPKDYLRYCLSGNFATDLSDAAGTLWLDVGKRDWSDEILAATGLTRAHMPQLFEGNQITGQLKPELAARWGLRSVPVVAGASDNAAGAIGAGIVAPGQAMLSLGTSGVYFAASDGFRANPQRAVHSFCHALPGTWHLMSVMLSAASCLDFTAQLTGYADVPAMLQAAEGRGLDARTPLFLPYLTGERTPHNNPAAQGAFFGLTAATTPADMANATLEGVAFGLADGVDALEATGVVPEEVTVIGGGSRSGYWVQMLADVLGRELVCREGGEVGPALGAARLAHLAIDPAADIAQVCPVPPVTGRFTPDAKRTTWLSPRRARFATLYRAVEPLF</sequence>
<evidence type="ECO:0000259" key="11">
    <source>
        <dbReference type="Pfam" id="PF00370"/>
    </source>
</evidence>
<dbReference type="InterPro" id="IPR050406">
    <property type="entry name" value="FGGY_Carb_Kinase"/>
</dbReference>
<dbReference type="CDD" id="cd07808">
    <property type="entry name" value="ASKHA_NBD_FGGY_EcXK-like"/>
    <property type="match status" value="1"/>
</dbReference>
<keyword evidence="7 8" id="KW-0119">Carbohydrate metabolism</keyword>
<evidence type="ECO:0000313" key="13">
    <source>
        <dbReference type="EMBL" id="GGP23281.1"/>
    </source>
</evidence>
<keyword evidence="5 8" id="KW-0418">Kinase</keyword>
<dbReference type="PROSITE" id="PS00933">
    <property type="entry name" value="FGGY_KINASES_1"/>
    <property type="match status" value="1"/>
</dbReference>
<dbReference type="PANTHER" id="PTHR43095">
    <property type="entry name" value="SUGAR KINASE"/>
    <property type="match status" value="1"/>
</dbReference>
<dbReference type="InterPro" id="IPR006000">
    <property type="entry name" value="Xylulokinase"/>
</dbReference>
<feature type="site" description="Important for activity" evidence="8">
    <location>
        <position position="6"/>
    </location>
</feature>
<evidence type="ECO:0000256" key="5">
    <source>
        <dbReference type="ARBA" id="ARBA00022777"/>
    </source>
</evidence>
<keyword evidence="4 8" id="KW-0547">Nucleotide-binding</keyword>
<dbReference type="PANTHER" id="PTHR43095:SF6">
    <property type="entry name" value="XYLULOSE KINASE"/>
    <property type="match status" value="1"/>
</dbReference>
<feature type="domain" description="Carbohydrate kinase FGGY N-terminal" evidence="11">
    <location>
        <begin position="1"/>
        <end position="245"/>
    </location>
</feature>
<evidence type="ECO:0000313" key="14">
    <source>
        <dbReference type="Proteomes" id="UP000637267"/>
    </source>
</evidence>
<dbReference type="NCBIfam" id="TIGR01312">
    <property type="entry name" value="XylB"/>
    <property type="match status" value="1"/>
</dbReference>
<protein>
    <recommendedName>
        <fullName evidence="8 10">Xylulose kinase</fullName>
        <shortName evidence="8 10">Xylulokinase</shortName>
        <ecNumber evidence="8 10">2.7.1.17</ecNumber>
    </recommendedName>
</protein>
<gene>
    <name evidence="8 10 13" type="primary">xylB</name>
    <name evidence="13" type="ORF">GCM10010970_32810</name>
</gene>
<dbReference type="HAMAP" id="MF_02220">
    <property type="entry name" value="XylB"/>
    <property type="match status" value="1"/>
</dbReference>
<dbReference type="Pfam" id="PF00370">
    <property type="entry name" value="FGGY_N"/>
    <property type="match status" value="1"/>
</dbReference>
<dbReference type="InterPro" id="IPR018485">
    <property type="entry name" value="FGGY_C"/>
</dbReference>
<feature type="active site" description="Proton acceptor" evidence="8">
    <location>
        <position position="238"/>
    </location>
</feature>
<evidence type="ECO:0000256" key="9">
    <source>
        <dbReference type="RuleBase" id="RU003733"/>
    </source>
</evidence>
<dbReference type="Gene3D" id="3.30.420.40">
    <property type="match status" value="2"/>
</dbReference>
<evidence type="ECO:0000256" key="1">
    <source>
        <dbReference type="ARBA" id="ARBA00009156"/>
    </source>
</evidence>
<comment type="caution">
    <text evidence="13">The sequence shown here is derived from an EMBL/GenBank/DDBJ whole genome shotgun (WGS) entry which is preliminary data.</text>
</comment>
<dbReference type="PROSITE" id="PS00445">
    <property type="entry name" value="FGGY_KINASES_2"/>
    <property type="match status" value="1"/>
</dbReference>
<keyword evidence="14" id="KW-1185">Reference proteome</keyword>
<evidence type="ECO:0000256" key="7">
    <source>
        <dbReference type="ARBA" id="ARBA00023277"/>
    </source>
</evidence>
<comment type="function">
    <text evidence="8">Catalyzes the phosphorylation of D-xylulose to D-xylulose 5-phosphate.</text>
</comment>
<reference evidence="14" key="1">
    <citation type="journal article" date="2019" name="Int. J. Syst. Evol. Microbiol.">
        <title>The Global Catalogue of Microorganisms (GCM) 10K type strain sequencing project: providing services to taxonomists for standard genome sequencing and annotation.</title>
        <authorList>
            <consortium name="The Broad Institute Genomics Platform"/>
            <consortium name="The Broad Institute Genome Sequencing Center for Infectious Disease"/>
            <person name="Wu L."/>
            <person name="Ma J."/>
        </authorList>
    </citation>
    <scope>NUCLEOTIDE SEQUENCE [LARGE SCALE GENOMIC DNA]</scope>
    <source>
        <strain evidence="14">CGMCC 1.8859</strain>
    </source>
</reference>
<keyword evidence="6 8" id="KW-0067">ATP-binding</keyword>